<name>A0A2I0L3X2_PUNGR</name>
<dbReference type="EMBL" id="PGOL01000177">
    <property type="protein sequence ID" value="PKI75330.1"/>
    <property type="molecule type" value="Genomic_DNA"/>
</dbReference>
<proteinExistence type="predicted"/>
<dbReference type="GO" id="GO:0016746">
    <property type="term" value="F:acyltransferase activity"/>
    <property type="evidence" value="ECO:0007669"/>
    <property type="project" value="InterPro"/>
</dbReference>
<keyword evidence="2" id="KW-1185">Reference proteome</keyword>
<dbReference type="Proteomes" id="UP000233551">
    <property type="component" value="Unassembled WGS sequence"/>
</dbReference>
<dbReference type="InterPro" id="IPR016039">
    <property type="entry name" value="Thiolase-like"/>
</dbReference>
<sequence length="67" mass="7590">MDLGFVPRSLLLRGSFAPALFKALTNRLWANLPLHLDRQALRVSNDDLAKIVDTSDEWISIRTGIRN</sequence>
<dbReference type="Gene3D" id="3.40.47.10">
    <property type="match status" value="1"/>
</dbReference>
<evidence type="ECO:0000313" key="1">
    <source>
        <dbReference type="EMBL" id="PKI75330.1"/>
    </source>
</evidence>
<reference evidence="1 2" key="1">
    <citation type="submission" date="2017-11" db="EMBL/GenBank/DDBJ databases">
        <title>De-novo sequencing of pomegranate (Punica granatum L.) genome.</title>
        <authorList>
            <person name="Akparov Z."/>
            <person name="Amiraslanov A."/>
            <person name="Hajiyeva S."/>
            <person name="Abbasov M."/>
            <person name="Kaur K."/>
            <person name="Hamwieh A."/>
            <person name="Solovyev V."/>
            <person name="Salamov A."/>
            <person name="Braich B."/>
            <person name="Kosarev P."/>
            <person name="Mahmoud A."/>
            <person name="Hajiyev E."/>
            <person name="Babayeva S."/>
            <person name="Izzatullayeva V."/>
            <person name="Mammadov A."/>
            <person name="Mammadov A."/>
            <person name="Sharifova S."/>
            <person name="Ojaghi J."/>
            <person name="Eynullazada K."/>
            <person name="Bayramov B."/>
            <person name="Abdulazimova A."/>
            <person name="Shahmuradov I."/>
        </authorList>
    </citation>
    <scope>NUCLEOTIDE SEQUENCE [LARGE SCALE GENOMIC DNA]</scope>
    <source>
        <strain evidence="2">cv. AG2017</strain>
        <tissue evidence="1">Leaf</tissue>
    </source>
</reference>
<comment type="caution">
    <text evidence="1">The sequence shown here is derived from an EMBL/GenBank/DDBJ whole genome shotgun (WGS) entry which is preliminary data.</text>
</comment>
<evidence type="ECO:0000313" key="2">
    <source>
        <dbReference type="Proteomes" id="UP000233551"/>
    </source>
</evidence>
<organism evidence="1 2">
    <name type="scientific">Punica granatum</name>
    <name type="common">Pomegranate</name>
    <dbReference type="NCBI Taxonomy" id="22663"/>
    <lineage>
        <taxon>Eukaryota</taxon>
        <taxon>Viridiplantae</taxon>
        <taxon>Streptophyta</taxon>
        <taxon>Embryophyta</taxon>
        <taxon>Tracheophyta</taxon>
        <taxon>Spermatophyta</taxon>
        <taxon>Magnoliopsida</taxon>
        <taxon>eudicotyledons</taxon>
        <taxon>Gunneridae</taxon>
        <taxon>Pentapetalae</taxon>
        <taxon>rosids</taxon>
        <taxon>malvids</taxon>
        <taxon>Myrtales</taxon>
        <taxon>Lythraceae</taxon>
        <taxon>Punica</taxon>
    </lineage>
</organism>
<gene>
    <name evidence="1" type="ORF">CRG98_004266</name>
</gene>
<dbReference type="AlphaFoldDB" id="A0A2I0L3X2"/>
<accession>A0A2I0L3X2</accession>
<protein>
    <submittedName>
        <fullName evidence="1">Uncharacterized protein</fullName>
    </submittedName>
</protein>